<dbReference type="EMBL" id="CAKLPY010000004">
    <property type="protein sequence ID" value="CAH0997617.1"/>
    <property type="molecule type" value="Genomic_DNA"/>
</dbReference>
<keyword evidence="1" id="KW-0175">Coiled coil</keyword>
<proteinExistence type="predicted"/>
<reference evidence="3" key="1">
    <citation type="submission" date="2021-12" db="EMBL/GenBank/DDBJ databases">
        <authorList>
            <person name="Rodrigo-Torres L."/>
            <person name="Arahal R. D."/>
            <person name="Lucena T."/>
        </authorList>
    </citation>
    <scope>NUCLEOTIDE SEQUENCE</scope>
    <source>
        <strain evidence="3">CECT 8858</strain>
    </source>
</reference>
<dbReference type="Pfam" id="PF18939">
    <property type="entry name" value="DUF5686"/>
    <property type="match status" value="1"/>
</dbReference>
<feature type="chain" id="PRO_5045396451" description="Carboxypeptidase-like regulatory domain-containing protein" evidence="2">
    <location>
        <begin position="18"/>
        <end position="869"/>
    </location>
</feature>
<comment type="caution">
    <text evidence="3">The sequence shown here is derived from an EMBL/GenBank/DDBJ whole genome shotgun (WGS) entry which is preliminary data.</text>
</comment>
<organism evidence="3 4">
    <name type="scientific">Emticicia aquatica</name>
    <dbReference type="NCBI Taxonomy" id="1681835"/>
    <lineage>
        <taxon>Bacteria</taxon>
        <taxon>Pseudomonadati</taxon>
        <taxon>Bacteroidota</taxon>
        <taxon>Cytophagia</taxon>
        <taxon>Cytophagales</taxon>
        <taxon>Leadbetterellaceae</taxon>
        <taxon>Emticicia</taxon>
    </lineage>
</organism>
<evidence type="ECO:0008006" key="5">
    <source>
        <dbReference type="Google" id="ProtNLM"/>
    </source>
</evidence>
<sequence length="869" mass="100667">MFKKLLFLLFISQNLLAIGKVSLGGIKGIIKNEKGEVMPFASVLVKGTDIGTMANEEGAYEVKLKSGQYEVFFQYVGYQAVIKKVDVGETLQVINILMKEISIELGGVKVSNNKEDPALTIMRKIIGMSPIHHKEVESYSLRNYVRGSFKIDDVPFLFEKMLKENFLKKGQVYVMESVNEIKFKQPNTLSEKVISVRSNIPPTLKGAEGISFSRINFYNPNNNESPITAKGAIHYKYIYEGFFQDKGLYINKIRLIPKVKSPGLYNGTINIIDGTWSLHSVDLNWQEEVGNIKMKVIFSPIDDIWMPVQADVLSKIDAFGVEGSARIVTSFKNYQLVKNPKYATIKPQVLDDKIFKSEAKDLNRQKLNTKTIAEQKEITLKQLKQLSKNLEKEDVKDKKEKKEEIISSNFSRSEDSMARKHTEEFWLVERQVPLTEIETKGYKQADSIYVVEAKKINIKLKEDSIGRSRPAKFKVNHLITGHSYSYKPIDLKDKSKGYRDNFSVGGWLEDTRYNAVEGVNIGFPKLMYRRKIDSLSLFSFSVKPHYSVQRERLNGSISVDYNQKFFGLGVEGGRKVLQINNEEPFRNSVNSFFALFDNSNFGKFYEQRYLKLNFSPRIDEYFTLTTSLQLAERYHLINILNQGLWKKNERFYQPNDPIHSDFNTTAFETHTQMQFHGMLTYRPFSRVRIYNGNRWVQNFGPTFKLENTSAFGNQGFNRVELGVNHQFKWKLQTISLRTEMGTFYGNKPTYFLDYKHFNGNETFIQTHQDFRDLPFYKYSTAGSYAQFFSKVNFKRLLLTNIPYLQRKGWEERVYFNALVTNQLKHYEFGYGISGLFGLLNAEVYNVFNQNKYSHTGFRIYLPLKSVFGF</sequence>
<dbReference type="InterPro" id="IPR043741">
    <property type="entry name" value="DUF5686"/>
</dbReference>
<protein>
    <recommendedName>
        <fullName evidence="5">Carboxypeptidase-like regulatory domain-containing protein</fullName>
    </recommendedName>
</protein>
<dbReference type="Pfam" id="PF13715">
    <property type="entry name" value="CarbopepD_reg_2"/>
    <property type="match status" value="1"/>
</dbReference>
<dbReference type="RefSeq" id="WP_238808412.1">
    <property type="nucleotide sequence ID" value="NZ_CAKLPY010000004.1"/>
</dbReference>
<gene>
    <name evidence="3" type="ORF">EMA8858_03751</name>
</gene>
<keyword evidence="4" id="KW-1185">Reference proteome</keyword>
<evidence type="ECO:0000256" key="1">
    <source>
        <dbReference type="SAM" id="Coils"/>
    </source>
</evidence>
<dbReference type="SUPFAM" id="SSF49464">
    <property type="entry name" value="Carboxypeptidase regulatory domain-like"/>
    <property type="match status" value="1"/>
</dbReference>
<evidence type="ECO:0000313" key="3">
    <source>
        <dbReference type="EMBL" id="CAH0997617.1"/>
    </source>
</evidence>
<dbReference type="Gene3D" id="2.60.40.1120">
    <property type="entry name" value="Carboxypeptidase-like, regulatory domain"/>
    <property type="match status" value="1"/>
</dbReference>
<evidence type="ECO:0000313" key="4">
    <source>
        <dbReference type="Proteomes" id="UP000837932"/>
    </source>
</evidence>
<keyword evidence="2" id="KW-0732">Signal</keyword>
<evidence type="ECO:0000256" key="2">
    <source>
        <dbReference type="SAM" id="SignalP"/>
    </source>
</evidence>
<dbReference type="Proteomes" id="UP000837932">
    <property type="component" value="Unassembled WGS sequence"/>
</dbReference>
<feature type="coiled-coil region" evidence="1">
    <location>
        <begin position="373"/>
        <end position="403"/>
    </location>
</feature>
<feature type="signal peptide" evidence="2">
    <location>
        <begin position="1"/>
        <end position="17"/>
    </location>
</feature>
<dbReference type="InterPro" id="IPR008969">
    <property type="entry name" value="CarboxyPept-like_regulatory"/>
</dbReference>
<accession>A0ABM9AVL0</accession>
<name>A0ABM9AVL0_9BACT</name>